<reference evidence="1 2" key="1">
    <citation type="submission" date="2017-12" db="EMBL/GenBank/DDBJ databases">
        <title>Comparative genomics of Botrytis spp.</title>
        <authorList>
            <person name="Valero-Jimenez C.A."/>
            <person name="Tapia P."/>
            <person name="Veloso J."/>
            <person name="Silva-Moreno E."/>
            <person name="Staats M."/>
            <person name="Valdes J.H."/>
            <person name="Van Kan J.A.L."/>
        </authorList>
    </citation>
    <scope>NUCLEOTIDE SEQUENCE [LARGE SCALE GENOMIC DNA]</scope>
    <source>
        <strain evidence="1 2">Be9601</strain>
    </source>
</reference>
<accession>A0A4Z1KCW8</accession>
<dbReference type="EMBL" id="PQXM01000045">
    <property type="protein sequence ID" value="TGO79053.1"/>
    <property type="molecule type" value="Genomic_DNA"/>
</dbReference>
<proteinExistence type="predicted"/>
<sequence length="146" mass="16345">MLALLQNVFNLQLPNLKPFTSINAEESHAIESETSQVGLGLGTARNTHKYLALKAFQVFASHHGIKDIIGLCGAKNQEIKVAHLNSEPSIGESSSYSEQSRIRNERRREYWQCAMTSQNLNFAGLELLRKTLINGRPEDIINKLNP</sequence>
<evidence type="ECO:0000313" key="1">
    <source>
        <dbReference type="EMBL" id="TGO79053.1"/>
    </source>
</evidence>
<keyword evidence="2" id="KW-1185">Reference proteome</keyword>
<protein>
    <submittedName>
        <fullName evidence="1">Uncharacterized protein</fullName>
    </submittedName>
</protein>
<comment type="caution">
    <text evidence="1">The sequence shown here is derived from an EMBL/GenBank/DDBJ whole genome shotgun (WGS) entry which is preliminary data.</text>
</comment>
<evidence type="ECO:0000313" key="2">
    <source>
        <dbReference type="Proteomes" id="UP000297229"/>
    </source>
</evidence>
<organism evidence="1 2">
    <name type="scientific">Botrytis elliptica</name>
    <dbReference type="NCBI Taxonomy" id="278938"/>
    <lineage>
        <taxon>Eukaryota</taxon>
        <taxon>Fungi</taxon>
        <taxon>Dikarya</taxon>
        <taxon>Ascomycota</taxon>
        <taxon>Pezizomycotina</taxon>
        <taxon>Leotiomycetes</taxon>
        <taxon>Helotiales</taxon>
        <taxon>Sclerotiniaceae</taxon>
        <taxon>Botrytis</taxon>
    </lineage>
</organism>
<gene>
    <name evidence="1" type="ORF">BELL_0045g00260</name>
</gene>
<dbReference type="AlphaFoldDB" id="A0A4Z1KCW8"/>
<name>A0A4Z1KCW8_9HELO</name>
<dbReference type="Proteomes" id="UP000297229">
    <property type="component" value="Unassembled WGS sequence"/>
</dbReference>